<keyword evidence="3" id="KW-1185">Reference proteome</keyword>
<feature type="compositionally biased region" description="Polar residues" evidence="1">
    <location>
        <begin position="1"/>
        <end position="10"/>
    </location>
</feature>
<feature type="compositionally biased region" description="Gly residues" evidence="1">
    <location>
        <begin position="279"/>
        <end position="295"/>
    </location>
</feature>
<dbReference type="OrthoDB" id="10490487at2759"/>
<evidence type="ECO:0000313" key="2">
    <source>
        <dbReference type="EMBL" id="CBJ33116.1"/>
    </source>
</evidence>
<evidence type="ECO:0000256" key="1">
    <source>
        <dbReference type="SAM" id="MobiDB-lite"/>
    </source>
</evidence>
<organism evidence="2 3">
    <name type="scientific">Ectocarpus siliculosus</name>
    <name type="common">Brown alga</name>
    <name type="synonym">Conferva siliculosa</name>
    <dbReference type="NCBI Taxonomy" id="2880"/>
    <lineage>
        <taxon>Eukaryota</taxon>
        <taxon>Sar</taxon>
        <taxon>Stramenopiles</taxon>
        <taxon>Ochrophyta</taxon>
        <taxon>PX clade</taxon>
        <taxon>Phaeophyceae</taxon>
        <taxon>Ectocarpales</taxon>
        <taxon>Ectocarpaceae</taxon>
        <taxon>Ectocarpus</taxon>
    </lineage>
</organism>
<protein>
    <submittedName>
        <fullName evidence="2">Uncharacterized protein</fullName>
    </submittedName>
</protein>
<accession>D7G106</accession>
<dbReference type="AlphaFoldDB" id="D7G106"/>
<feature type="compositionally biased region" description="Basic and acidic residues" evidence="1">
    <location>
        <begin position="515"/>
        <end position="614"/>
    </location>
</feature>
<dbReference type="Proteomes" id="UP000002630">
    <property type="component" value="Unassembled WGS sequence"/>
</dbReference>
<reference evidence="2 3" key="1">
    <citation type="journal article" date="2010" name="Nature">
        <title>The Ectocarpus genome and the independent evolution of multicellularity in brown algae.</title>
        <authorList>
            <person name="Cock J.M."/>
            <person name="Sterck L."/>
            <person name="Rouze P."/>
            <person name="Scornet D."/>
            <person name="Allen A.E."/>
            <person name="Amoutzias G."/>
            <person name="Anthouard V."/>
            <person name="Artiguenave F."/>
            <person name="Aury J.M."/>
            <person name="Badger J.H."/>
            <person name="Beszteri B."/>
            <person name="Billiau K."/>
            <person name="Bonnet E."/>
            <person name="Bothwell J.H."/>
            <person name="Bowler C."/>
            <person name="Boyen C."/>
            <person name="Brownlee C."/>
            <person name="Carrano C.J."/>
            <person name="Charrier B."/>
            <person name="Cho G.Y."/>
            <person name="Coelho S.M."/>
            <person name="Collen J."/>
            <person name="Corre E."/>
            <person name="Da Silva C."/>
            <person name="Delage L."/>
            <person name="Delaroque N."/>
            <person name="Dittami S.M."/>
            <person name="Doulbeau S."/>
            <person name="Elias M."/>
            <person name="Farnham G."/>
            <person name="Gachon C.M."/>
            <person name="Gschloessl B."/>
            <person name="Heesch S."/>
            <person name="Jabbari K."/>
            <person name="Jubin C."/>
            <person name="Kawai H."/>
            <person name="Kimura K."/>
            <person name="Kloareg B."/>
            <person name="Kupper F.C."/>
            <person name="Lang D."/>
            <person name="Le Bail A."/>
            <person name="Leblanc C."/>
            <person name="Lerouge P."/>
            <person name="Lohr M."/>
            <person name="Lopez P.J."/>
            <person name="Martens C."/>
            <person name="Maumus F."/>
            <person name="Michel G."/>
            <person name="Miranda-Saavedra D."/>
            <person name="Morales J."/>
            <person name="Moreau H."/>
            <person name="Motomura T."/>
            <person name="Nagasato C."/>
            <person name="Napoli C.A."/>
            <person name="Nelson D.R."/>
            <person name="Nyvall-Collen P."/>
            <person name="Peters A.F."/>
            <person name="Pommier C."/>
            <person name="Potin P."/>
            <person name="Poulain J."/>
            <person name="Quesneville H."/>
            <person name="Read B."/>
            <person name="Rensing S.A."/>
            <person name="Ritter A."/>
            <person name="Rousvoal S."/>
            <person name="Samanta M."/>
            <person name="Samson G."/>
            <person name="Schroeder D.C."/>
            <person name="Segurens B."/>
            <person name="Strittmatter M."/>
            <person name="Tonon T."/>
            <person name="Tregear J.W."/>
            <person name="Valentin K."/>
            <person name="von Dassow P."/>
            <person name="Yamagishi T."/>
            <person name="Van de Peer Y."/>
            <person name="Wincker P."/>
        </authorList>
    </citation>
    <scope>NUCLEOTIDE SEQUENCE [LARGE SCALE GENOMIC DNA]</scope>
    <source>
        <strain evidence="3">Ec32 / CCAP1310/4</strain>
    </source>
</reference>
<dbReference type="InParanoid" id="D7G106"/>
<feature type="compositionally biased region" description="Basic residues" evidence="1">
    <location>
        <begin position="501"/>
        <end position="511"/>
    </location>
</feature>
<proteinExistence type="predicted"/>
<dbReference type="EMBL" id="FN649760">
    <property type="protein sequence ID" value="CBJ33116.1"/>
    <property type="molecule type" value="Genomic_DNA"/>
</dbReference>
<name>D7G106_ECTSI</name>
<feature type="region of interest" description="Disordered" evidence="1">
    <location>
        <begin position="159"/>
        <end position="185"/>
    </location>
</feature>
<gene>
    <name evidence="2" type="ORF">Esi_0423_0006</name>
</gene>
<sequence>MASRQSSRVVTPTEKVLALEASRQTAARREADNSSRTSFRAAGDGHAQKVMSLGGEETPVQEEDSDAEVVAVANPSSAASAGKKKKRVSPKWSMWSDLTLMKHAIKHKTWRVAGLTDRVEDRWALVVEDLSKEPYVRVFGSKTVKHLKSRFDSHIRAQAKKNEEAAKASGAGNTSADDLEGDEAEMEKLVQSVLDARTGERADSQQEKARKAGHNLLGQSAIDMGNSRCGPGAAATSFGEAHASDERRMSGVIDSRGRMPGFTPSGSGSGRSSPANIGGVVGFGSGGGSGSGSGSGRSSPATAGGVTLTPPLGSPLANLLRAPTMEILASKVGVTREQADLFLNAGFRPDQIPHDVATRMMESVIAGYLMGLRDGKSVDRFVRDIVAADEDAYGMDPVDTSKAPGLDRRGNLTHALFVHYNQDYPAFRVLPHAERYRLGWPVLEEPSDEIFDGLTRALASRLVFDGSHTLLDFAGGGGGGGDADDDGDSGDDDAPPDKQAKRTGKSGRKTRTSTSKKEETGMNRMIERSIHNAEKNEVRRAAREDAAAIRSEKRAEDRFQRERDERQLDRKHERDMRADERREEREDRDKREAAEAAKRAEEKADKERAQKFELENDAIEAAAGRGRE</sequence>
<evidence type="ECO:0000313" key="3">
    <source>
        <dbReference type="Proteomes" id="UP000002630"/>
    </source>
</evidence>
<feature type="region of interest" description="Disordered" evidence="1">
    <location>
        <begin position="475"/>
        <end position="628"/>
    </location>
</feature>
<feature type="region of interest" description="Disordered" evidence="1">
    <location>
        <begin position="1"/>
        <end position="67"/>
    </location>
</feature>
<feature type="compositionally biased region" description="Acidic residues" evidence="1">
    <location>
        <begin position="482"/>
        <end position="494"/>
    </location>
</feature>
<feature type="region of interest" description="Disordered" evidence="1">
    <location>
        <begin position="253"/>
        <end position="309"/>
    </location>
</feature>